<evidence type="ECO:0000256" key="2">
    <source>
        <dbReference type="SAM" id="MobiDB-lite"/>
    </source>
</evidence>
<dbReference type="InterPro" id="IPR001024">
    <property type="entry name" value="PLAT/LH2_dom"/>
</dbReference>
<dbReference type="STRING" id="282301.A0A267GGP6"/>
<organism evidence="4 5">
    <name type="scientific">Macrostomum lignano</name>
    <dbReference type="NCBI Taxonomy" id="282301"/>
    <lineage>
        <taxon>Eukaryota</taxon>
        <taxon>Metazoa</taxon>
        <taxon>Spiralia</taxon>
        <taxon>Lophotrochozoa</taxon>
        <taxon>Platyhelminthes</taxon>
        <taxon>Rhabditophora</taxon>
        <taxon>Macrostomorpha</taxon>
        <taxon>Macrostomida</taxon>
        <taxon>Macrostomidae</taxon>
        <taxon>Macrostomum</taxon>
    </lineage>
</organism>
<dbReference type="PROSITE" id="PS50095">
    <property type="entry name" value="PLAT"/>
    <property type="match status" value="1"/>
</dbReference>
<dbReference type="PANTHER" id="PTHR45901">
    <property type="entry name" value="PROTEIN CBG12474"/>
    <property type="match status" value="1"/>
</dbReference>
<name>A0A267GGP6_9PLAT</name>
<dbReference type="Proteomes" id="UP000215902">
    <property type="component" value="Unassembled WGS sequence"/>
</dbReference>
<dbReference type="OrthoDB" id="407298at2759"/>
<dbReference type="SMART" id="SM00308">
    <property type="entry name" value="LH2"/>
    <property type="match status" value="1"/>
</dbReference>
<evidence type="ECO:0000259" key="3">
    <source>
        <dbReference type="PROSITE" id="PS50095"/>
    </source>
</evidence>
<protein>
    <recommendedName>
        <fullName evidence="3">PLAT domain-containing protein</fullName>
    </recommendedName>
</protein>
<dbReference type="Pfam" id="PF01477">
    <property type="entry name" value="PLAT"/>
    <property type="match status" value="1"/>
</dbReference>
<evidence type="ECO:0000313" key="5">
    <source>
        <dbReference type="Proteomes" id="UP000215902"/>
    </source>
</evidence>
<dbReference type="SUPFAM" id="SSF49723">
    <property type="entry name" value="Lipase/lipooxygenase domain (PLAT/LH2 domain)"/>
    <property type="match status" value="1"/>
</dbReference>
<comment type="caution">
    <text evidence="4">The sequence shown here is derived from an EMBL/GenBank/DDBJ whole genome shotgun (WGS) entry which is preliminary data.</text>
</comment>
<sequence>PAKLAQKRKESMSKEIVRAVSRQLDHYLRVQRLEDGFDHSGTLNPAPLHPPLWDASGSLISARRLHDKPLKHQFSDRQLRSRLRRMHPSEGSRNSHSKTADEVEEEGESQADSHRGSERTATSSVNFAKRIEARLDRQRPLVLPQPRPKHSLRGGGSGSNGFLRTAPPMPCSRRERDFLVRSSGEILTYLAADGDSEDVDGKSGGDDGSDRQSRGRAGLAKKETVKVAATGRKRSGGGKTAEEGDGDEEGCRRGESSEASVYADEEPQVVHIVAPPEDAASSLNGGSDDFENYYNDPPASAPGPHCYDYTVTVVTGDRVGAGTRHPVRLTLCGDRGASQPVLLSNSRTHRRQFARGRTDKFFLTGLPNVGQLRRIKVEHLANGPGDSAYAHWFLESVDIVEPSGERRRFQCQAWLSAKSVDRRTVRWLNVEASSGEAIDVATEDEEDKKRLTKNNEP</sequence>
<dbReference type="InterPro" id="IPR052970">
    <property type="entry name" value="Inner_ear_hair_cell_LOXHD"/>
</dbReference>
<evidence type="ECO:0000313" key="4">
    <source>
        <dbReference type="EMBL" id="PAA85213.1"/>
    </source>
</evidence>
<keyword evidence="5" id="KW-1185">Reference proteome</keyword>
<accession>A0A267GGP6</accession>
<feature type="non-terminal residue" evidence="4">
    <location>
        <position position="1"/>
    </location>
</feature>
<comment type="caution">
    <text evidence="1">Lacks conserved residue(s) required for the propagation of feature annotation.</text>
</comment>
<dbReference type="AlphaFoldDB" id="A0A267GGP6"/>
<proteinExistence type="predicted"/>
<dbReference type="PANTHER" id="PTHR45901:SF3">
    <property type="entry name" value="LIPOXYGENASE HOMOLOGY DOMAIN-CONTAINING PROTEIN 1"/>
    <property type="match status" value="1"/>
</dbReference>
<dbReference type="InterPro" id="IPR036392">
    <property type="entry name" value="PLAT/LH2_dom_sf"/>
</dbReference>
<feature type="region of interest" description="Disordered" evidence="2">
    <location>
        <begin position="66"/>
        <end position="170"/>
    </location>
</feature>
<feature type="domain" description="PLAT" evidence="3">
    <location>
        <begin position="307"/>
        <end position="429"/>
    </location>
</feature>
<feature type="compositionally biased region" description="Basic and acidic residues" evidence="2">
    <location>
        <begin position="199"/>
        <end position="213"/>
    </location>
</feature>
<feature type="compositionally biased region" description="Basic and acidic residues" evidence="2">
    <location>
        <begin position="67"/>
        <end position="79"/>
    </location>
</feature>
<feature type="compositionally biased region" description="Basic and acidic residues" evidence="2">
    <location>
        <begin position="129"/>
        <end position="139"/>
    </location>
</feature>
<feature type="region of interest" description="Disordered" evidence="2">
    <location>
        <begin position="195"/>
        <end position="266"/>
    </location>
</feature>
<gene>
    <name evidence="4" type="ORF">BOX15_Mlig021121g1</name>
</gene>
<evidence type="ECO:0000256" key="1">
    <source>
        <dbReference type="PROSITE-ProRule" id="PRU00152"/>
    </source>
</evidence>
<dbReference type="Gene3D" id="2.60.60.20">
    <property type="entry name" value="PLAT/LH2 domain"/>
    <property type="match status" value="1"/>
</dbReference>
<dbReference type="EMBL" id="NIVC01000340">
    <property type="protein sequence ID" value="PAA85213.1"/>
    <property type="molecule type" value="Genomic_DNA"/>
</dbReference>
<reference evidence="4 5" key="1">
    <citation type="submission" date="2017-06" db="EMBL/GenBank/DDBJ databases">
        <title>A platform for efficient transgenesis in Macrostomum lignano, a flatworm model organism for stem cell research.</title>
        <authorList>
            <person name="Berezikov E."/>
        </authorList>
    </citation>
    <scope>NUCLEOTIDE SEQUENCE [LARGE SCALE GENOMIC DNA]</scope>
    <source>
        <strain evidence="4">DV1</strain>
        <tissue evidence="4">Whole organism</tissue>
    </source>
</reference>